<evidence type="ECO:0000259" key="1">
    <source>
        <dbReference type="Pfam" id="PF20285"/>
    </source>
</evidence>
<feature type="domain" description="ABC-three component systems C-terminal" evidence="1">
    <location>
        <begin position="81"/>
        <end position="194"/>
    </location>
</feature>
<dbReference type="RefSeq" id="WP_104429470.1">
    <property type="nucleotide sequence ID" value="NZ_PTIZ01000007.1"/>
</dbReference>
<protein>
    <recommendedName>
        <fullName evidence="1">ABC-three component systems C-terminal domain-containing protein</fullName>
    </recommendedName>
</protein>
<comment type="caution">
    <text evidence="2">The sequence shown here is derived from an EMBL/GenBank/DDBJ whole genome shotgun (WGS) entry which is preliminary data.</text>
</comment>
<evidence type="ECO:0000313" key="2">
    <source>
        <dbReference type="EMBL" id="PPK74963.1"/>
    </source>
</evidence>
<dbReference type="AlphaFoldDB" id="A0A2S6HC38"/>
<dbReference type="Proteomes" id="UP000240010">
    <property type="component" value="Unassembled WGS sequence"/>
</dbReference>
<sequence length="195" mass="23156">MLESNEVYQSEIRAETVVGRDDNRKIYNTIYNQSIIYREDQTLKKLLNEHELEKQKNPKYQEFSDELNNFFKQKTENKLRDLTQKLVDGDRENFVSVALEAKERVTKKIYKFSLYTSAQEVYTHLLTNIRTTFKHSIESKIKSGKFDIFEIDDLVKNIIIEPFYQTVQGSSLYIDLDELYGLLYLLTGNCHIEWD</sequence>
<accession>A0A2S6HC38</accession>
<name>A0A2S6HC38_9GAMM</name>
<dbReference type="Pfam" id="PF20285">
    <property type="entry name" value="CTD9"/>
    <property type="match status" value="1"/>
</dbReference>
<reference evidence="2 3" key="1">
    <citation type="submission" date="2018-02" db="EMBL/GenBank/DDBJ databases">
        <title>Subsurface microbial communities from deep shales in Ohio and West Virginia, USA.</title>
        <authorList>
            <person name="Wrighton K."/>
        </authorList>
    </citation>
    <scope>NUCLEOTIDE SEQUENCE [LARGE SCALE GENOMIC DNA]</scope>
    <source>
        <strain evidence="2 3">OWC-DMM</strain>
    </source>
</reference>
<organism evidence="2 3">
    <name type="scientific">Methylobacter tundripaludum</name>
    <dbReference type="NCBI Taxonomy" id="173365"/>
    <lineage>
        <taxon>Bacteria</taxon>
        <taxon>Pseudomonadati</taxon>
        <taxon>Pseudomonadota</taxon>
        <taxon>Gammaproteobacteria</taxon>
        <taxon>Methylococcales</taxon>
        <taxon>Methylococcaceae</taxon>
        <taxon>Methylobacter</taxon>
    </lineage>
</organism>
<gene>
    <name evidence="2" type="ORF">B0F87_107206</name>
</gene>
<dbReference type="EMBL" id="PTIZ01000007">
    <property type="protein sequence ID" value="PPK74963.1"/>
    <property type="molecule type" value="Genomic_DNA"/>
</dbReference>
<dbReference type="InterPro" id="IPR046911">
    <property type="entry name" value="ABC-3C_CTD9"/>
</dbReference>
<evidence type="ECO:0000313" key="3">
    <source>
        <dbReference type="Proteomes" id="UP000240010"/>
    </source>
</evidence>
<proteinExistence type="predicted"/>